<dbReference type="Pfam" id="PF01124">
    <property type="entry name" value="MAPEG"/>
    <property type="match status" value="1"/>
</dbReference>
<evidence type="ECO:0000256" key="5">
    <source>
        <dbReference type="SAM" id="Phobius"/>
    </source>
</evidence>
<evidence type="ECO:0008006" key="8">
    <source>
        <dbReference type="Google" id="ProtNLM"/>
    </source>
</evidence>
<organism evidence="6 7">
    <name type="scientific">Alteromonas halophila</name>
    <dbReference type="NCBI Taxonomy" id="516698"/>
    <lineage>
        <taxon>Bacteria</taxon>
        <taxon>Pseudomonadati</taxon>
        <taxon>Pseudomonadota</taxon>
        <taxon>Gammaproteobacteria</taxon>
        <taxon>Alteromonadales</taxon>
        <taxon>Alteromonadaceae</taxon>
        <taxon>Alteromonas/Salinimonas group</taxon>
        <taxon>Alteromonas</taxon>
    </lineage>
</organism>
<keyword evidence="7" id="KW-1185">Reference proteome</keyword>
<reference evidence="6" key="1">
    <citation type="journal article" date="2014" name="Int. J. Syst. Evol. Microbiol.">
        <title>Complete genome sequence of Corynebacterium casei LMG S-19264T (=DSM 44701T), isolated from a smear-ripened cheese.</title>
        <authorList>
            <consortium name="US DOE Joint Genome Institute (JGI-PGF)"/>
            <person name="Walter F."/>
            <person name="Albersmeier A."/>
            <person name="Kalinowski J."/>
            <person name="Ruckert C."/>
        </authorList>
    </citation>
    <scope>NUCLEOTIDE SEQUENCE</scope>
    <source>
        <strain evidence="6">KCTC 22164</strain>
    </source>
</reference>
<reference evidence="6" key="2">
    <citation type="submission" date="2020-09" db="EMBL/GenBank/DDBJ databases">
        <authorList>
            <person name="Sun Q."/>
            <person name="Kim S."/>
        </authorList>
    </citation>
    <scope>NUCLEOTIDE SEQUENCE</scope>
    <source>
        <strain evidence="6">KCTC 22164</strain>
    </source>
</reference>
<dbReference type="InterPro" id="IPR023352">
    <property type="entry name" value="MAPEG-like_dom_sf"/>
</dbReference>
<comment type="subcellular location">
    <subcellularLocation>
        <location evidence="1">Membrane</location>
    </subcellularLocation>
</comment>
<proteinExistence type="predicted"/>
<dbReference type="EMBL" id="BMXP01000011">
    <property type="protein sequence ID" value="GGW94664.1"/>
    <property type="molecule type" value="Genomic_DNA"/>
</dbReference>
<evidence type="ECO:0000256" key="1">
    <source>
        <dbReference type="ARBA" id="ARBA00004370"/>
    </source>
</evidence>
<comment type="caution">
    <text evidence="6">The sequence shown here is derived from an EMBL/GenBank/DDBJ whole genome shotgun (WGS) entry which is preliminary data.</text>
</comment>
<evidence type="ECO:0000256" key="2">
    <source>
        <dbReference type="ARBA" id="ARBA00022692"/>
    </source>
</evidence>
<dbReference type="InterPro" id="IPR001129">
    <property type="entry name" value="Membr-assoc_MAPEG"/>
</dbReference>
<sequence length="133" mass="14666">MVLPITAFYASLLGLCYLYLSFLVIGVRRSARISLGDGGNEDLRRLGRAHGNFSEYVPITLILIACFEANYGQVLGIHILAMCLLFGRLLHAYGLRQHEGASWQRLVGMLLTFAALFLSAVANLVQLHLDMLG</sequence>
<keyword evidence="4 5" id="KW-0472">Membrane</keyword>
<dbReference type="GO" id="GO:0016020">
    <property type="term" value="C:membrane"/>
    <property type="evidence" value="ECO:0007669"/>
    <property type="project" value="UniProtKB-SubCell"/>
</dbReference>
<feature type="transmembrane region" description="Helical" evidence="5">
    <location>
        <begin position="6"/>
        <end position="27"/>
    </location>
</feature>
<dbReference type="PANTHER" id="PTHR35814:SF1">
    <property type="entry name" value="GLUTATHIONE S-TRANSFERASE-RELATED"/>
    <property type="match status" value="1"/>
</dbReference>
<dbReference type="Gene3D" id="1.20.120.550">
    <property type="entry name" value="Membrane associated eicosanoid/glutathione metabolism-like domain"/>
    <property type="match status" value="1"/>
</dbReference>
<name>A0A918JQG4_9ALTE</name>
<dbReference type="AlphaFoldDB" id="A0A918JQG4"/>
<dbReference type="PANTHER" id="PTHR35814">
    <property type="match status" value="1"/>
</dbReference>
<feature type="transmembrane region" description="Helical" evidence="5">
    <location>
        <begin position="107"/>
        <end position="129"/>
    </location>
</feature>
<keyword evidence="2 5" id="KW-0812">Transmembrane</keyword>
<dbReference type="SUPFAM" id="SSF161084">
    <property type="entry name" value="MAPEG domain-like"/>
    <property type="match status" value="1"/>
</dbReference>
<keyword evidence="3 5" id="KW-1133">Transmembrane helix</keyword>
<accession>A0A918JQG4</accession>
<evidence type="ECO:0000256" key="3">
    <source>
        <dbReference type="ARBA" id="ARBA00022989"/>
    </source>
</evidence>
<evidence type="ECO:0000313" key="7">
    <source>
        <dbReference type="Proteomes" id="UP000631300"/>
    </source>
</evidence>
<gene>
    <name evidence="6" type="ORF">GCM10007391_31120</name>
</gene>
<protein>
    <recommendedName>
        <fullName evidence="8">Glutathione S-transferase</fullName>
    </recommendedName>
</protein>
<dbReference type="RefSeq" id="WP_189408051.1">
    <property type="nucleotide sequence ID" value="NZ_BMXP01000011.1"/>
</dbReference>
<evidence type="ECO:0000256" key="4">
    <source>
        <dbReference type="ARBA" id="ARBA00023136"/>
    </source>
</evidence>
<evidence type="ECO:0000313" key="6">
    <source>
        <dbReference type="EMBL" id="GGW94664.1"/>
    </source>
</evidence>
<feature type="transmembrane region" description="Helical" evidence="5">
    <location>
        <begin position="77"/>
        <end position="95"/>
    </location>
</feature>
<dbReference type="Proteomes" id="UP000631300">
    <property type="component" value="Unassembled WGS sequence"/>
</dbReference>